<dbReference type="InterPro" id="IPR050680">
    <property type="entry name" value="YpeA/RimI_acetyltransf"/>
</dbReference>
<feature type="domain" description="N-acetyltransferase" evidence="3">
    <location>
        <begin position="1"/>
        <end position="146"/>
    </location>
</feature>
<dbReference type="Gene3D" id="3.40.630.30">
    <property type="match status" value="1"/>
</dbReference>
<dbReference type="EMBL" id="JAOYEY010000033">
    <property type="protein sequence ID" value="MCV9885690.1"/>
    <property type="molecule type" value="Genomic_DNA"/>
</dbReference>
<dbReference type="RefSeq" id="WP_264142434.1">
    <property type="nucleotide sequence ID" value="NZ_JAOYEY010000033.1"/>
</dbReference>
<sequence>MIIRKADQNETNTLLYMTINVMSESTMGLVHNDVQMGMNMFVPLLNSGSYYLIAVDQNQIAGWVLIGPDFSPVNVQKTGSITSLFVFPFYRKIGLGKQLMQSAIQQLKAEGFQKVMLNVYTGNPAKQLYENLGFTDISTVMELTIT</sequence>
<organism evidence="4 5">
    <name type="scientific">Metabacillus halosaccharovorans</name>
    <dbReference type="NCBI Taxonomy" id="930124"/>
    <lineage>
        <taxon>Bacteria</taxon>
        <taxon>Bacillati</taxon>
        <taxon>Bacillota</taxon>
        <taxon>Bacilli</taxon>
        <taxon>Bacillales</taxon>
        <taxon>Bacillaceae</taxon>
        <taxon>Metabacillus</taxon>
    </lineage>
</organism>
<comment type="caution">
    <text evidence="4">The sequence shown here is derived from an EMBL/GenBank/DDBJ whole genome shotgun (WGS) entry which is preliminary data.</text>
</comment>
<evidence type="ECO:0000313" key="5">
    <source>
        <dbReference type="Proteomes" id="UP001526147"/>
    </source>
</evidence>
<dbReference type="InterPro" id="IPR016181">
    <property type="entry name" value="Acyl_CoA_acyltransferase"/>
</dbReference>
<dbReference type="PROSITE" id="PS51186">
    <property type="entry name" value="GNAT"/>
    <property type="match status" value="1"/>
</dbReference>
<evidence type="ECO:0000313" key="4">
    <source>
        <dbReference type="EMBL" id="MCV9885690.1"/>
    </source>
</evidence>
<proteinExistence type="predicted"/>
<dbReference type="Proteomes" id="UP001526147">
    <property type="component" value="Unassembled WGS sequence"/>
</dbReference>
<dbReference type="PANTHER" id="PTHR43420">
    <property type="entry name" value="ACETYLTRANSFERASE"/>
    <property type="match status" value="1"/>
</dbReference>
<gene>
    <name evidence="4" type="ORF">OIH86_08490</name>
</gene>
<keyword evidence="2" id="KW-0012">Acyltransferase</keyword>
<accession>A0ABT3DF47</accession>
<reference evidence="4 5" key="1">
    <citation type="submission" date="2022-10" db="EMBL/GenBank/DDBJ databases">
        <title>Draft genome assembly of moderately radiation resistant bacterium Metabacillus halosaccharovorans.</title>
        <authorList>
            <person name="Pal S."/>
            <person name="Gopinathan A."/>
        </authorList>
    </citation>
    <scope>NUCLEOTIDE SEQUENCE [LARGE SCALE GENOMIC DNA]</scope>
    <source>
        <strain evidence="4 5">VITHBRA001</strain>
    </source>
</reference>
<evidence type="ECO:0000259" key="3">
    <source>
        <dbReference type="PROSITE" id="PS51186"/>
    </source>
</evidence>
<name>A0ABT3DF47_9BACI</name>
<evidence type="ECO:0000256" key="2">
    <source>
        <dbReference type="ARBA" id="ARBA00023315"/>
    </source>
</evidence>
<keyword evidence="5" id="KW-1185">Reference proteome</keyword>
<dbReference type="InterPro" id="IPR000182">
    <property type="entry name" value="GNAT_dom"/>
</dbReference>
<dbReference type="SUPFAM" id="SSF55729">
    <property type="entry name" value="Acyl-CoA N-acyltransferases (Nat)"/>
    <property type="match status" value="1"/>
</dbReference>
<evidence type="ECO:0000256" key="1">
    <source>
        <dbReference type="ARBA" id="ARBA00022679"/>
    </source>
</evidence>
<dbReference type="Pfam" id="PF00583">
    <property type="entry name" value="Acetyltransf_1"/>
    <property type="match status" value="1"/>
</dbReference>
<protein>
    <submittedName>
        <fullName evidence="4">GNAT family N-acetyltransferase</fullName>
    </submittedName>
</protein>
<keyword evidence="1" id="KW-0808">Transferase</keyword>
<dbReference type="CDD" id="cd04301">
    <property type="entry name" value="NAT_SF"/>
    <property type="match status" value="1"/>
</dbReference>